<name>A0A444FZC3_ENSVE</name>
<evidence type="ECO:0000313" key="7">
    <source>
        <dbReference type="Proteomes" id="UP000287651"/>
    </source>
</evidence>
<dbReference type="Pfam" id="PF00481">
    <property type="entry name" value="PP2C"/>
    <property type="match status" value="1"/>
</dbReference>
<proteinExistence type="predicted"/>
<keyword evidence="2" id="KW-0378">Hydrolase</keyword>
<evidence type="ECO:0000313" key="6">
    <source>
        <dbReference type="EMBL" id="RRT62368.1"/>
    </source>
</evidence>
<dbReference type="PROSITE" id="PS51746">
    <property type="entry name" value="PPM_2"/>
    <property type="match status" value="1"/>
</dbReference>
<dbReference type="EC" id="3.1.3.16" evidence="1"/>
<dbReference type="GO" id="GO:0004722">
    <property type="term" value="F:protein serine/threonine phosphatase activity"/>
    <property type="evidence" value="ECO:0007669"/>
    <property type="project" value="UniProtKB-EC"/>
</dbReference>
<dbReference type="AlphaFoldDB" id="A0A444FZC3"/>
<dbReference type="CDD" id="cd00143">
    <property type="entry name" value="PP2Cc"/>
    <property type="match status" value="1"/>
</dbReference>
<evidence type="ECO:0000256" key="1">
    <source>
        <dbReference type="ARBA" id="ARBA00013081"/>
    </source>
</evidence>
<protein>
    <recommendedName>
        <fullName evidence="1">protein-serine/threonine phosphatase</fullName>
        <ecNumber evidence="1">3.1.3.16</ecNumber>
    </recommendedName>
</protein>
<dbReference type="PANTHER" id="PTHR47992">
    <property type="entry name" value="PROTEIN PHOSPHATASE"/>
    <property type="match status" value="1"/>
</dbReference>
<comment type="catalytic activity">
    <reaction evidence="4">
        <text>O-phospho-L-seryl-[protein] + H2O = L-seryl-[protein] + phosphate</text>
        <dbReference type="Rhea" id="RHEA:20629"/>
        <dbReference type="Rhea" id="RHEA-COMP:9863"/>
        <dbReference type="Rhea" id="RHEA-COMP:11604"/>
        <dbReference type="ChEBI" id="CHEBI:15377"/>
        <dbReference type="ChEBI" id="CHEBI:29999"/>
        <dbReference type="ChEBI" id="CHEBI:43474"/>
        <dbReference type="ChEBI" id="CHEBI:83421"/>
        <dbReference type="EC" id="3.1.3.16"/>
    </reaction>
</comment>
<evidence type="ECO:0000256" key="2">
    <source>
        <dbReference type="ARBA" id="ARBA00022801"/>
    </source>
</evidence>
<sequence length="207" mass="22515">MAAAATSVVRERPMVPLAVLLRREITSEKMERPDVLHGQASQSKKGEDFTLVKTDCRRVPGDRDADATFSVFAVSYHPSFFSFQASSLFDGHNGSGAATYTKENLLENVLSAIPSDLTREEWLAALPRALVAGFVKTDKEFQTTDSSNFCSGCFSAHSSGTTVTFVIIDGWVVTVASVGDSRCILESAEGSVYYLSADHRLDSDEEE</sequence>
<dbReference type="EMBL" id="AMZH03007013">
    <property type="protein sequence ID" value="RRT62368.1"/>
    <property type="molecule type" value="Genomic_DNA"/>
</dbReference>
<reference evidence="6 7" key="1">
    <citation type="journal article" date="2014" name="Agronomy (Basel)">
        <title>A Draft Genome Sequence for Ensete ventricosum, the Drought-Tolerant Tree Against Hunger.</title>
        <authorList>
            <person name="Harrison J."/>
            <person name="Moore K.A."/>
            <person name="Paszkiewicz K."/>
            <person name="Jones T."/>
            <person name="Grant M."/>
            <person name="Ambacheew D."/>
            <person name="Muzemil S."/>
            <person name="Studholme D.J."/>
        </authorList>
    </citation>
    <scope>NUCLEOTIDE SEQUENCE [LARGE SCALE GENOMIC DNA]</scope>
</reference>
<evidence type="ECO:0000256" key="5">
    <source>
        <dbReference type="ARBA" id="ARBA00048336"/>
    </source>
</evidence>
<dbReference type="SUPFAM" id="SSF81606">
    <property type="entry name" value="PP2C-like"/>
    <property type="match status" value="1"/>
</dbReference>
<evidence type="ECO:0000256" key="4">
    <source>
        <dbReference type="ARBA" id="ARBA00047761"/>
    </source>
</evidence>
<dbReference type="InterPro" id="IPR036457">
    <property type="entry name" value="PPM-type-like_dom_sf"/>
</dbReference>
<dbReference type="Gene3D" id="3.60.40.10">
    <property type="entry name" value="PPM-type phosphatase domain"/>
    <property type="match status" value="1"/>
</dbReference>
<accession>A0A444FZC3</accession>
<gene>
    <name evidence="6" type="ORF">B296_00043450</name>
</gene>
<comment type="caution">
    <text evidence="6">The sequence shown here is derived from an EMBL/GenBank/DDBJ whole genome shotgun (WGS) entry which is preliminary data.</text>
</comment>
<comment type="catalytic activity">
    <reaction evidence="5">
        <text>O-phospho-L-threonyl-[protein] + H2O = L-threonyl-[protein] + phosphate</text>
        <dbReference type="Rhea" id="RHEA:47004"/>
        <dbReference type="Rhea" id="RHEA-COMP:11060"/>
        <dbReference type="Rhea" id="RHEA-COMP:11605"/>
        <dbReference type="ChEBI" id="CHEBI:15377"/>
        <dbReference type="ChEBI" id="CHEBI:30013"/>
        <dbReference type="ChEBI" id="CHEBI:43474"/>
        <dbReference type="ChEBI" id="CHEBI:61977"/>
        <dbReference type="EC" id="3.1.3.16"/>
    </reaction>
</comment>
<keyword evidence="3" id="KW-0904">Protein phosphatase</keyword>
<dbReference type="Proteomes" id="UP000287651">
    <property type="component" value="Unassembled WGS sequence"/>
</dbReference>
<dbReference type="InterPro" id="IPR015655">
    <property type="entry name" value="PP2C"/>
</dbReference>
<dbReference type="InterPro" id="IPR001932">
    <property type="entry name" value="PPM-type_phosphatase-like_dom"/>
</dbReference>
<evidence type="ECO:0000256" key="3">
    <source>
        <dbReference type="ARBA" id="ARBA00022912"/>
    </source>
</evidence>
<organism evidence="6 7">
    <name type="scientific">Ensete ventricosum</name>
    <name type="common">Abyssinian banana</name>
    <name type="synonym">Musa ensete</name>
    <dbReference type="NCBI Taxonomy" id="4639"/>
    <lineage>
        <taxon>Eukaryota</taxon>
        <taxon>Viridiplantae</taxon>
        <taxon>Streptophyta</taxon>
        <taxon>Embryophyta</taxon>
        <taxon>Tracheophyta</taxon>
        <taxon>Spermatophyta</taxon>
        <taxon>Magnoliopsida</taxon>
        <taxon>Liliopsida</taxon>
        <taxon>Zingiberales</taxon>
        <taxon>Musaceae</taxon>
        <taxon>Ensete</taxon>
    </lineage>
</organism>